<name>A0ABW7SSW7_9ACTN</name>
<comment type="caution">
    <text evidence="1">The sequence shown here is derived from an EMBL/GenBank/DDBJ whole genome shotgun (WGS) entry which is preliminary data.</text>
</comment>
<evidence type="ECO:0000313" key="2">
    <source>
        <dbReference type="Proteomes" id="UP001611075"/>
    </source>
</evidence>
<gene>
    <name evidence="1" type="ORF">ACH4OY_29565</name>
</gene>
<organism evidence="1 2">
    <name type="scientific">Micromonospora rubida</name>
    <dbReference type="NCBI Taxonomy" id="2697657"/>
    <lineage>
        <taxon>Bacteria</taxon>
        <taxon>Bacillati</taxon>
        <taxon>Actinomycetota</taxon>
        <taxon>Actinomycetes</taxon>
        <taxon>Micromonosporales</taxon>
        <taxon>Micromonosporaceae</taxon>
        <taxon>Micromonospora</taxon>
    </lineage>
</organism>
<dbReference type="InterPro" id="IPR043863">
    <property type="entry name" value="DUF5825"/>
</dbReference>
<sequence>MTASAALPAEWTVPAGHAVTGTLAAHSRLGIGGTIRIGNDENALPALALLREASALAADVGWTAVVDGPVPIWQLTHLPPPRDVSGVAPGDLARWRETFRFGLCYYRRGPGFLTVHDARRGVPTRSTIADPAAIAAVEALRTPRRVADLDPVLRDAVAGLAGRGLVLHIGRSAMTLPWRPTRWPVPCIL</sequence>
<accession>A0ABW7SSW7</accession>
<protein>
    <submittedName>
        <fullName evidence="1">DUF5825 family protein</fullName>
    </submittedName>
</protein>
<reference evidence="1 2" key="1">
    <citation type="submission" date="2024-10" db="EMBL/GenBank/DDBJ databases">
        <title>The Natural Products Discovery Center: Release of the First 8490 Sequenced Strains for Exploring Actinobacteria Biosynthetic Diversity.</title>
        <authorList>
            <person name="Kalkreuter E."/>
            <person name="Kautsar S.A."/>
            <person name="Yang D."/>
            <person name="Bader C.D."/>
            <person name="Teijaro C.N."/>
            <person name="Fluegel L."/>
            <person name="Davis C.M."/>
            <person name="Simpson J.R."/>
            <person name="Lauterbach L."/>
            <person name="Steele A.D."/>
            <person name="Gui C."/>
            <person name="Meng S."/>
            <person name="Li G."/>
            <person name="Viehrig K."/>
            <person name="Ye F."/>
            <person name="Su P."/>
            <person name="Kiefer A.F."/>
            <person name="Nichols A."/>
            <person name="Cepeda A.J."/>
            <person name="Yan W."/>
            <person name="Fan B."/>
            <person name="Jiang Y."/>
            <person name="Adhikari A."/>
            <person name="Zheng C.-J."/>
            <person name="Schuster L."/>
            <person name="Cowan T.M."/>
            <person name="Smanski M.J."/>
            <person name="Chevrette M.G."/>
            <person name="De Carvalho L.P.S."/>
            <person name="Shen B."/>
        </authorList>
    </citation>
    <scope>NUCLEOTIDE SEQUENCE [LARGE SCALE GENOMIC DNA]</scope>
    <source>
        <strain evidence="1 2">NPDC021253</strain>
    </source>
</reference>
<dbReference type="Pfam" id="PF19142">
    <property type="entry name" value="DUF5825"/>
    <property type="match status" value="1"/>
</dbReference>
<proteinExistence type="predicted"/>
<keyword evidence="2" id="KW-1185">Reference proteome</keyword>
<dbReference type="RefSeq" id="WP_396685255.1">
    <property type="nucleotide sequence ID" value="NZ_JBIRPU010000034.1"/>
</dbReference>
<dbReference type="EMBL" id="JBIRPU010000034">
    <property type="protein sequence ID" value="MFI0796802.1"/>
    <property type="molecule type" value="Genomic_DNA"/>
</dbReference>
<dbReference type="Proteomes" id="UP001611075">
    <property type="component" value="Unassembled WGS sequence"/>
</dbReference>
<evidence type="ECO:0000313" key="1">
    <source>
        <dbReference type="EMBL" id="MFI0796802.1"/>
    </source>
</evidence>